<reference evidence="5" key="1">
    <citation type="submission" date="2025-08" db="UniProtKB">
        <authorList>
            <consortium name="RefSeq"/>
        </authorList>
    </citation>
    <scope>IDENTIFICATION</scope>
</reference>
<dbReference type="KEGG" id="csol:105364280"/>
<dbReference type="GO" id="GO:0000340">
    <property type="term" value="F:RNA 7-methylguanosine cap binding"/>
    <property type="evidence" value="ECO:0007669"/>
    <property type="project" value="InterPro"/>
</dbReference>
<dbReference type="Proteomes" id="UP000695007">
    <property type="component" value="Unplaced"/>
</dbReference>
<dbReference type="Pfam" id="PF10309">
    <property type="entry name" value="NCBP3"/>
    <property type="match status" value="1"/>
</dbReference>
<dbReference type="GO" id="GO:0005634">
    <property type="term" value="C:nucleus"/>
    <property type="evidence" value="ECO:0007669"/>
    <property type="project" value="TreeGrafter"/>
</dbReference>
<feature type="compositionally biased region" description="Acidic residues" evidence="3">
    <location>
        <begin position="465"/>
        <end position="504"/>
    </location>
</feature>
<proteinExistence type="inferred from homology"/>
<dbReference type="GO" id="GO:0003729">
    <property type="term" value="F:mRNA binding"/>
    <property type="evidence" value="ECO:0007669"/>
    <property type="project" value="InterPro"/>
</dbReference>
<gene>
    <name evidence="5" type="primary">LOC105364280</name>
</gene>
<dbReference type="InterPro" id="IPR012677">
    <property type="entry name" value="Nucleotide-bd_a/b_plait_sf"/>
</dbReference>
<dbReference type="AlphaFoldDB" id="A0AAJ6YLW6"/>
<feature type="region of interest" description="Disordered" evidence="3">
    <location>
        <begin position="462"/>
        <end position="525"/>
    </location>
</feature>
<evidence type="ECO:0000256" key="3">
    <source>
        <dbReference type="SAM" id="MobiDB-lite"/>
    </source>
</evidence>
<sequence>METEEPMDIDTAGDFDKFDDLLEEGEYRESNHINRKVLPSVVLVPEIRYENKAGAFVTGIDTFSNEVKIKMEDRAKRFGLVKETEKVIPKESENLYGSFGINEENIQNFRLNVIHMRGTEDMNTKDIFKYFEDYVPASIEWINDISCNVVWLDKPSAARAILGLSKQIIGVKKESNYRIHSDDSNEDSTDDKFINGKRYKDENAVHVKDIRCPLPPGIWRKGTNYIDSRNIFLRFATRFDKKQIHDEQMNEIYNKDRNLHHGGLRGILASSRKRVYKQLKESSPKLKEESSTNGIAAKNPWGSLSKNWGVTDFVEDDYLPKTTTEAVSNVKERLGFKTHEKEFPEENSNIIELSDESQSETSSEEENWCKRSKMPRMRMHADDEEEKIQKRKGKIRNMINHSGKIMDNDLRGKLTAKRRLPPVYHEAIQVVVTNPKAVQSNFTNVNLTEDEDEDVHEVVVQQENDGNEEEEGEIIDDSGSDSKEEYEEEEEEEIEEIEVGDDSASESVHVSSDSSVSEKEVQGPKGSVIKVVQHRPKLASTVSTVWSRLNHSKIDRNDNSQERYYSKTDLRFTLKKNDLRSRIGNHHMTGRSPLRIELRNDKYAGRLNDSE</sequence>
<dbReference type="InterPro" id="IPR019416">
    <property type="entry name" value="NCBP3"/>
</dbReference>
<organism evidence="4 5">
    <name type="scientific">Ceratosolen solmsi marchali</name>
    <dbReference type="NCBI Taxonomy" id="326594"/>
    <lineage>
        <taxon>Eukaryota</taxon>
        <taxon>Metazoa</taxon>
        <taxon>Ecdysozoa</taxon>
        <taxon>Arthropoda</taxon>
        <taxon>Hexapoda</taxon>
        <taxon>Insecta</taxon>
        <taxon>Pterygota</taxon>
        <taxon>Neoptera</taxon>
        <taxon>Endopterygota</taxon>
        <taxon>Hymenoptera</taxon>
        <taxon>Apocrita</taxon>
        <taxon>Proctotrupomorpha</taxon>
        <taxon>Chalcidoidea</taxon>
        <taxon>Agaonidae</taxon>
        <taxon>Agaoninae</taxon>
        <taxon>Ceratosolen</taxon>
    </lineage>
</organism>
<evidence type="ECO:0000313" key="4">
    <source>
        <dbReference type="Proteomes" id="UP000695007"/>
    </source>
</evidence>
<name>A0AAJ6YLW6_9HYME</name>
<dbReference type="PANTHER" id="PTHR16291">
    <property type="entry name" value="NUCLEAR CAP-BINDING PROTEIN SUBUNIT 3"/>
    <property type="match status" value="1"/>
</dbReference>
<protein>
    <recommendedName>
        <fullName evidence="2">Nuclear cap-binding protein subunit 3</fullName>
    </recommendedName>
</protein>
<dbReference type="RefSeq" id="XP_011500471.1">
    <property type="nucleotide sequence ID" value="XM_011502169.1"/>
</dbReference>
<evidence type="ECO:0000313" key="5">
    <source>
        <dbReference type="RefSeq" id="XP_011500471.1"/>
    </source>
</evidence>
<accession>A0AAJ6YLW6</accession>
<evidence type="ECO:0000256" key="1">
    <source>
        <dbReference type="ARBA" id="ARBA00006069"/>
    </source>
</evidence>
<dbReference type="PANTHER" id="PTHR16291:SF0">
    <property type="entry name" value="NUCLEAR CAP-BINDING PROTEIN SUBUNIT 3"/>
    <property type="match status" value="1"/>
</dbReference>
<dbReference type="Gene3D" id="3.30.70.330">
    <property type="match status" value="1"/>
</dbReference>
<comment type="similarity">
    <text evidence="1">Belongs to the NCBP3 family.</text>
</comment>
<keyword evidence="4" id="KW-1185">Reference proteome</keyword>
<evidence type="ECO:0000256" key="2">
    <source>
        <dbReference type="ARBA" id="ARBA00019876"/>
    </source>
</evidence>
<feature type="compositionally biased region" description="Low complexity" evidence="3">
    <location>
        <begin position="505"/>
        <end position="515"/>
    </location>
</feature>
<dbReference type="GeneID" id="105364280"/>